<organism evidence="1 2">
    <name type="scientific">Linum trigynum</name>
    <dbReference type="NCBI Taxonomy" id="586398"/>
    <lineage>
        <taxon>Eukaryota</taxon>
        <taxon>Viridiplantae</taxon>
        <taxon>Streptophyta</taxon>
        <taxon>Embryophyta</taxon>
        <taxon>Tracheophyta</taxon>
        <taxon>Spermatophyta</taxon>
        <taxon>Magnoliopsida</taxon>
        <taxon>eudicotyledons</taxon>
        <taxon>Gunneridae</taxon>
        <taxon>Pentapetalae</taxon>
        <taxon>rosids</taxon>
        <taxon>fabids</taxon>
        <taxon>Malpighiales</taxon>
        <taxon>Linaceae</taxon>
        <taxon>Linum</taxon>
    </lineage>
</organism>
<gene>
    <name evidence="1" type="ORF">LTRI10_LOCUS35208</name>
</gene>
<dbReference type="AlphaFoldDB" id="A0AAV2F916"/>
<proteinExistence type="predicted"/>
<keyword evidence="2" id="KW-1185">Reference proteome</keyword>
<sequence length="70" mass="7651">MEEQLGGAASREVWRMRLEWMTAASSTVETLLGCWHDEYWAALLCQLKQAGGSGMGRRTMANGVLSTTSA</sequence>
<dbReference type="Proteomes" id="UP001497516">
    <property type="component" value="Chromosome 6"/>
</dbReference>
<accession>A0AAV2F916</accession>
<evidence type="ECO:0000313" key="2">
    <source>
        <dbReference type="Proteomes" id="UP001497516"/>
    </source>
</evidence>
<reference evidence="1 2" key="1">
    <citation type="submission" date="2024-04" db="EMBL/GenBank/DDBJ databases">
        <authorList>
            <person name="Fracassetti M."/>
        </authorList>
    </citation>
    <scope>NUCLEOTIDE SEQUENCE [LARGE SCALE GENOMIC DNA]</scope>
</reference>
<evidence type="ECO:0000313" key="1">
    <source>
        <dbReference type="EMBL" id="CAL1394724.1"/>
    </source>
</evidence>
<name>A0AAV2F916_9ROSI</name>
<protein>
    <submittedName>
        <fullName evidence="1">Uncharacterized protein</fullName>
    </submittedName>
</protein>
<dbReference type="EMBL" id="OZ034819">
    <property type="protein sequence ID" value="CAL1394724.1"/>
    <property type="molecule type" value="Genomic_DNA"/>
</dbReference>